<comment type="caution">
    <text evidence="1">The sequence shown here is derived from an EMBL/GenBank/DDBJ whole genome shotgun (WGS) entry which is preliminary data.</text>
</comment>
<accession>A0ABT2H9S6</accession>
<dbReference type="RefSeq" id="WP_259542690.1">
    <property type="nucleotide sequence ID" value="NZ_JANLCJ010000089.1"/>
</dbReference>
<dbReference type="EMBL" id="JANLCJ010000089">
    <property type="protein sequence ID" value="MCS5736631.1"/>
    <property type="molecule type" value="Genomic_DNA"/>
</dbReference>
<dbReference type="Proteomes" id="UP001165586">
    <property type="component" value="Unassembled WGS sequence"/>
</dbReference>
<proteinExistence type="predicted"/>
<reference evidence="1" key="1">
    <citation type="submission" date="2022-08" db="EMBL/GenBank/DDBJ databases">
        <authorList>
            <person name="Deng Y."/>
            <person name="Han X.-F."/>
            <person name="Zhang Y.-Q."/>
        </authorList>
    </citation>
    <scope>NUCLEOTIDE SEQUENCE</scope>
    <source>
        <strain evidence="1">CPCC 203386</strain>
    </source>
</reference>
<evidence type="ECO:0000313" key="1">
    <source>
        <dbReference type="EMBL" id="MCS5736631.1"/>
    </source>
</evidence>
<protein>
    <submittedName>
        <fullName evidence="1">Uncharacterized protein</fullName>
    </submittedName>
</protein>
<evidence type="ECO:0000313" key="2">
    <source>
        <dbReference type="Proteomes" id="UP001165586"/>
    </source>
</evidence>
<name>A0ABT2H9S6_9MICO</name>
<keyword evidence="2" id="KW-1185">Reference proteome</keyword>
<organism evidence="1 2">
    <name type="scientific">Herbiconiux daphne</name>
    <dbReference type="NCBI Taxonomy" id="2970914"/>
    <lineage>
        <taxon>Bacteria</taxon>
        <taxon>Bacillati</taxon>
        <taxon>Actinomycetota</taxon>
        <taxon>Actinomycetes</taxon>
        <taxon>Micrococcales</taxon>
        <taxon>Microbacteriaceae</taxon>
        <taxon>Herbiconiux</taxon>
    </lineage>
</organism>
<gene>
    <name evidence="1" type="ORF">N1032_23155</name>
</gene>
<feature type="non-terminal residue" evidence="1">
    <location>
        <position position="60"/>
    </location>
</feature>
<sequence length="60" mass="7243">MSEKNLNENQNEDLKPVRHNLRVEFTNGQTEFYYDVLFPTSDRILECALFDEKNKFLQFI</sequence>